<dbReference type="SUPFAM" id="SSF103515">
    <property type="entry name" value="Autotransporter"/>
    <property type="match status" value="1"/>
</dbReference>
<proteinExistence type="predicted"/>
<accession>A0ABU3DLW7</accession>
<sequence length="736" mass="75657">LAGLDTGVVTLAGDEDRLTVEQSLNSVYSGSITGGGTFRRTGDGVLGFDGAMGSIDVANIVSVGGGLTFAEGGIVSATSRVSLDDAVLSILEGSQTFESLSGSGTLSLNGSNLTLGSSGDFDGNIWDAGTLTLNEGFDFDGVMTGDILKLAMTDFTLEEGSAAAFRQMDLASGKTTIFGPADAETVGGLYIEEMLSVAGGSELALNGALDPAAPTVRAGGLRVSGTSARLTGTGVIDTPMAIIENGGIVAPGFSPGTLVFTGDLDMSNGGIADMEINGREAGTEYDVISVGGRLILGEDSVLRVALGDGFEPELGDSFHLLWFDPELRTGSFGSVVNETGDRFSYVNSTGVVVAMGSRDDEEEEGIRQTLKQISDDEDKENEELSSIVDQLIVSGGSGDPDGDEDILDAAGGNLIPLLAAADPEDRVEVLSRFTPEGYGGAFEYALRSLVVSSDLFDGVSLTGQRGTWGTVDYDSRELGSDSSMTMSDYTQTFHSIGGRIGFATDDVVLGFGIQSVDGSVKTDAGMSADGEGMQFMVGAMLRNQPSGIAPYITLETGSHEFEGSRLGLTSTLDFDDVESSATLARVGARFSTELGQGALSVDAAALFGRVDKLSFSESGGALPDRLEVNIPSQTVSGVALGVDYSHAVTDKLALSGGIDVTHLSGLEDYIVEGRSGGEDVVFEARVPGMDATQGSITLGADLLATENVLLSLTGYGQGVLGGETASGVSVSVKVDF</sequence>
<dbReference type="EMBL" id="JAVRHL010000008">
    <property type="protein sequence ID" value="MDT0684693.1"/>
    <property type="molecule type" value="Genomic_DNA"/>
</dbReference>
<dbReference type="InterPro" id="IPR036709">
    <property type="entry name" value="Autotransporte_beta_dom_sf"/>
</dbReference>
<reference evidence="1 2" key="1">
    <citation type="submission" date="2023-09" db="EMBL/GenBank/DDBJ databases">
        <authorList>
            <person name="Rey-Velasco X."/>
        </authorList>
    </citation>
    <scope>NUCLEOTIDE SEQUENCE [LARGE SCALE GENOMIC DNA]</scope>
    <source>
        <strain evidence="1 2">F158</strain>
    </source>
</reference>
<keyword evidence="2" id="KW-1185">Reference proteome</keyword>
<dbReference type="RefSeq" id="WP_311694420.1">
    <property type="nucleotide sequence ID" value="NZ_JAVRHL010000008.1"/>
</dbReference>
<organism evidence="1 2">
    <name type="scientific">Tropicimonas omnivorans</name>
    <dbReference type="NCBI Taxonomy" id="3075590"/>
    <lineage>
        <taxon>Bacteria</taxon>
        <taxon>Pseudomonadati</taxon>
        <taxon>Pseudomonadota</taxon>
        <taxon>Alphaproteobacteria</taxon>
        <taxon>Rhodobacterales</taxon>
        <taxon>Roseobacteraceae</taxon>
        <taxon>Tropicimonas</taxon>
    </lineage>
</organism>
<evidence type="ECO:0000313" key="1">
    <source>
        <dbReference type="EMBL" id="MDT0684693.1"/>
    </source>
</evidence>
<dbReference type="Proteomes" id="UP001265259">
    <property type="component" value="Unassembled WGS sequence"/>
</dbReference>
<gene>
    <name evidence="1" type="ORF">RM543_18685</name>
</gene>
<evidence type="ECO:0008006" key="3">
    <source>
        <dbReference type="Google" id="ProtNLM"/>
    </source>
</evidence>
<comment type="caution">
    <text evidence="1">The sequence shown here is derived from an EMBL/GenBank/DDBJ whole genome shotgun (WGS) entry which is preliminary data.</text>
</comment>
<name>A0ABU3DLW7_9RHOB</name>
<feature type="non-terminal residue" evidence="1">
    <location>
        <position position="1"/>
    </location>
</feature>
<protein>
    <recommendedName>
        <fullName evidence="3">Autotransporter domain-containing protein</fullName>
    </recommendedName>
</protein>
<evidence type="ECO:0000313" key="2">
    <source>
        <dbReference type="Proteomes" id="UP001265259"/>
    </source>
</evidence>